<comment type="caution">
    <text evidence="1">The sequence shown here is derived from an EMBL/GenBank/DDBJ whole genome shotgun (WGS) entry which is preliminary data.</text>
</comment>
<organism evidence="1 2">
    <name type="scientific">Panicum virgatum</name>
    <name type="common">Blackwell switchgrass</name>
    <dbReference type="NCBI Taxonomy" id="38727"/>
    <lineage>
        <taxon>Eukaryota</taxon>
        <taxon>Viridiplantae</taxon>
        <taxon>Streptophyta</taxon>
        <taxon>Embryophyta</taxon>
        <taxon>Tracheophyta</taxon>
        <taxon>Spermatophyta</taxon>
        <taxon>Magnoliopsida</taxon>
        <taxon>Liliopsida</taxon>
        <taxon>Poales</taxon>
        <taxon>Poaceae</taxon>
        <taxon>PACMAD clade</taxon>
        <taxon>Panicoideae</taxon>
        <taxon>Panicodae</taxon>
        <taxon>Paniceae</taxon>
        <taxon>Panicinae</taxon>
        <taxon>Panicum</taxon>
        <taxon>Panicum sect. Hiantes</taxon>
    </lineage>
</organism>
<evidence type="ECO:0000313" key="2">
    <source>
        <dbReference type="Proteomes" id="UP000823388"/>
    </source>
</evidence>
<evidence type="ECO:0000313" key="1">
    <source>
        <dbReference type="EMBL" id="KAG2586633.1"/>
    </source>
</evidence>
<protein>
    <submittedName>
        <fullName evidence="1">Uncharacterized protein</fullName>
    </submittedName>
</protein>
<dbReference type="EMBL" id="CM029046">
    <property type="protein sequence ID" value="KAG2586633.1"/>
    <property type="molecule type" value="Genomic_DNA"/>
</dbReference>
<accession>A0A8T0RQ00</accession>
<gene>
    <name evidence="1" type="ORF">PVAP13_5NG064200</name>
</gene>
<keyword evidence="2" id="KW-1185">Reference proteome</keyword>
<sequence>MDLPSCAATRNARPLDADPAAHLQQLRGRLRPEWGLGAARTTVSARRGSARARFGVRSSGIRMHACSSRRRRRGRAVRRQLRRPRAPWRWSLASLGAPSRVARQVLAMQRQRVRRGRASCSTATSGTGRARGSSRSVALLALAMCAEEHGDELVRKPVPSGGLAWQPAPAARAHWTKLRAARCPGERRPSAREPWRPGAACNYSRRSILAAGG</sequence>
<dbReference type="AlphaFoldDB" id="A0A8T0RQ00"/>
<name>A0A8T0RQ00_PANVG</name>
<reference evidence="1" key="1">
    <citation type="submission" date="2020-05" db="EMBL/GenBank/DDBJ databases">
        <title>WGS assembly of Panicum virgatum.</title>
        <authorList>
            <person name="Lovell J.T."/>
            <person name="Jenkins J."/>
            <person name="Shu S."/>
            <person name="Juenger T.E."/>
            <person name="Schmutz J."/>
        </authorList>
    </citation>
    <scope>NUCLEOTIDE SEQUENCE</scope>
    <source>
        <strain evidence="1">AP13</strain>
    </source>
</reference>
<proteinExistence type="predicted"/>
<dbReference type="Proteomes" id="UP000823388">
    <property type="component" value="Chromosome 5N"/>
</dbReference>